<evidence type="ECO:0000256" key="2">
    <source>
        <dbReference type="SAM" id="MobiDB-lite"/>
    </source>
</evidence>
<comment type="caution">
    <text evidence="4">The sequence shown here is derived from an EMBL/GenBank/DDBJ whole genome shotgun (WGS) entry which is preliminary data.</text>
</comment>
<dbReference type="EMBL" id="JBHSML010000007">
    <property type="protein sequence ID" value="MFC5517185.1"/>
    <property type="molecule type" value="Genomic_DNA"/>
</dbReference>
<keyword evidence="4" id="KW-0646">Protease inhibitor</keyword>
<dbReference type="Gene3D" id="2.40.128.10">
    <property type="match status" value="1"/>
</dbReference>
<feature type="compositionally biased region" description="Pro residues" evidence="2">
    <location>
        <begin position="57"/>
        <end position="71"/>
    </location>
</feature>
<evidence type="ECO:0000259" key="3">
    <source>
        <dbReference type="Pfam" id="PF02974"/>
    </source>
</evidence>
<dbReference type="Proteomes" id="UP001596150">
    <property type="component" value="Unassembled WGS sequence"/>
</dbReference>
<proteinExistence type="predicted"/>
<dbReference type="RefSeq" id="WP_266345887.1">
    <property type="nucleotide sequence ID" value="NZ_JAPKNH010000011.1"/>
</dbReference>
<reference evidence="5" key="1">
    <citation type="journal article" date="2019" name="Int. J. Syst. Evol. Microbiol.">
        <title>The Global Catalogue of Microorganisms (GCM) 10K type strain sequencing project: providing services to taxonomists for standard genome sequencing and annotation.</title>
        <authorList>
            <consortium name="The Broad Institute Genomics Platform"/>
            <consortium name="The Broad Institute Genome Sequencing Center for Infectious Disease"/>
            <person name="Wu L."/>
            <person name="Ma J."/>
        </authorList>
    </citation>
    <scope>NUCLEOTIDE SEQUENCE [LARGE SCALE GENOMIC DNA]</scope>
    <source>
        <strain evidence="5">KACC 12633</strain>
    </source>
</reference>
<dbReference type="GO" id="GO:0030414">
    <property type="term" value="F:peptidase inhibitor activity"/>
    <property type="evidence" value="ECO:0007669"/>
    <property type="project" value="UniProtKB-KW"/>
</dbReference>
<protein>
    <submittedName>
        <fullName evidence="4">AprI/Inh family metalloprotease inhibitor</fullName>
    </submittedName>
</protein>
<sequence length="191" mass="19123">MFRRLAPIGLVATLAAALSGCGSFGAIGLGPMEQPKPVVSDTLPPVASAPVTRNALAPPPMDPNAQTPPPITDGAMPGATPINAAPTTPPPVSTASGAEIGRTDLLGGWTLQSGGESCQLFMTLTSWTGGYRASTRGCQSPTLKSISAWSLNGSQVVLAGANGVSVASLSSTGKTQFNGQINGGAAVSFYR</sequence>
<keyword evidence="1" id="KW-0732">Signal</keyword>
<feature type="domain" description="Alkaline proteinase inhibitor/ Outer membrane lipoprotein Omp19" evidence="3">
    <location>
        <begin position="101"/>
        <end position="191"/>
    </location>
</feature>
<name>A0ABW0PXI3_9HYPH</name>
<feature type="region of interest" description="Disordered" evidence="2">
    <location>
        <begin position="49"/>
        <end position="98"/>
    </location>
</feature>
<gene>
    <name evidence="4" type="ORF">ACFPP9_15475</name>
</gene>
<evidence type="ECO:0000313" key="4">
    <source>
        <dbReference type="EMBL" id="MFC5517185.1"/>
    </source>
</evidence>
<dbReference type="SUPFAM" id="SSF50882">
    <property type="entry name" value="beta-Barrel protease inhibitors"/>
    <property type="match status" value="1"/>
</dbReference>
<feature type="compositionally biased region" description="Low complexity" evidence="2">
    <location>
        <begin position="77"/>
        <end position="86"/>
    </location>
</feature>
<dbReference type="InterPro" id="IPR021140">
    <property type="entry name" value="Inh/Omp19"/>
</dbReference>
<evidence type="ECO:0000313" key="5">
    <source>
        <dbReference type="Proteomes" id="UP001596150"/>
    </source>
</evidence>
<accession>A0ABW0PXI3</accession>
<keyword evidence="4" id="KW-0483">Metalloprotease inhibitor</keyword>
<dbReference type="InterPro" id="IPR016085">
    <property type="entry name" value="Protease_inh_B-barrel_dom"/>
</dbReference>
<dbReference type="Pfam" id="PF02974">
    <property type="entry name" value="Inh"/>
    <property type="match status" value="1"/>
</dbReference>
<organism evidence="4 5">
    <name type="scientific">Kaistia terrae</name>
    <dbReference type="NCBI Taxonomy" id="537017"/>
    <lineage>
        <taxon>Bacteria</taxon>
        <taxon>Pseudomonadati</taxon>
        <taxon>Pseudomonadota</taxon>
        <taxon>Alphaproteobacteria</taxon>
        <taxon>Hyphomicrobiales</taxon>
        <taxon>Kaistiaceae</taxon>
        <taxon>Kaistia</taxon>
    </lineage>
</organism>
<keyword evidence="5" id="KW-1185">Reference proteome</keyword>
<keyword evidence="4" id="KW-0481">Metalloenzyme inhibitor</keyword>
<evidence type="ECO:0000256" key="1">
    <source>
        <dbReference type="ARBA" id="ARBA00022729"/>
    </source>
</evidence>
<dbReference type="PROSITE" id="PS51257">
    <property type="entry name" value="PROKAR_LIPOPROTEIN"/>
    <property type="match status" value="1"/>
</dbReference>